<evidence type="ECO:0000256" key="13">
    <source>
        <dbReference type="PROSITE-ProRule" id="PRU01379"/>
    </source>
</evidence>
<dbReference type="AlphaFoldDB" id="A0A8J2JVJ7"/>
<dbReference type="SMART" id="SM00631">
    <property type="entry name" value="Zn_pept"/>
    <property type="match status" value="1"/>
</dbReference>
<keyword evidence="7" id="KW-0479">Metal-binding</keyword>
<protein>
    <recommendedName>
        <fullName evidence="15">Peptidase M14 domain-containing protein</fullName>
    </recommendedName>
</protein>
<feature type="chain" id="PRO_5035280984" description="Peptidase M14 domain-containing protein" evidence="14">
    <location>
        <begin position="28"/>
        <end position="460"/>
    </location>
</feature>
<evidence type="ECO:0000313" key="16">
    <source>
        <dbReference type="EMBL" id="CAG7724793.1"/>
    </source>
</evidence>
<proteinExistence type="inferred from homology"/>
<comment type="similarity">
    <text evidence="3 13">Belongs to the peptidase M14 family.</text>
</comment>
<dbReference type="Pfam" id="PF00246">
    <property type="entry name" value="Peptidase_M14"/>
    <property type="match status" value="1"/>
</dbReference>
<keyword evidence="5" id="KW-0121">Carboxypeptidase</keyword>
<dbReference type="FunFam" id="3.40.630.10:FF:000040">
    <property type="entry name" value="zinc carboxypeptidase"/>
    <property type="match status" value="1"/>
</dbReference>
<accession>A0A8J2JVJ7</accession>
<name>A0A8J2JVJ7_9HEXA</name>
<evidence type="ECO:0000313" key="17">
    <source>
        <dbReference type="Proteomes" id="UP000708208"/>
    </source>
</evidence>
<keyword evidence="10" id="KW-0482">Metalloprotease</keyword>
<dbReference type="PANTHER" id="PTHR11705">
    <property type="entry name" value="PROTEASE FAMILY M14 CARBOXYPEPTIDASE A,B"/>
    <property type="match status" value="1"/>
</dbReference>
<evidence type="ECO:0000256" key="2">
    <source>
        <dbReference type="ARBA" id="ARBA00004613"/>
    </source>
</evidence>
<dbReference type="GO" id="GO:0006508">
    <property type="term" value="P:proteolysis"/>
    <property type="evidence" value="ECO:0007669"/>
    <property type="project" value="UniProtKB-KW"/>
</dbReference>
<evidence type="ECO:0000256" key="10">
    <source>
        <dbReference type="ARBA" id="ARBA00023049"/>
    </source>
</evidence>
<organism evidence="16 17">
    <name type="scientific">Allacma fusca</name>
    <dbReference type="NCBI Taxonomy" id="39272"/>
    <lineage>
        <taxon>Eukaryota</taxon>
        <taxon>Metazoa</taxon>
        <taxon>Ecdysozoa</taxon>
        <taxon>Arthropoda</taxon>
        <taxon>Hexapoda</taxon>
        <taxon>Collembola</taxon>
        <taxon>Symphypleona</taxon>
        <taxon>Sminthuridae</taxon>
        <taxon>Allacma</taxon>
    </lineage>
</organism>
<keyword evidence="6" id="KW-0645">Protease</keyword>
<evidence type="ECO:0000256" key="7">
    <source>
        <dbReference type="ARBA" id="ARBA00022723"/>
    </source>
</evidence>
<dbReference type="PANTHER" id="PTHR11705:SF91">
    <property type="entry name" value="FI01817P-RELATED"/>
    <property type="match status" value="1"/>
</dbReference>
<comment type="caution">
    <text evidence="16">The sequence shown here is derived from an EMBL/GenBank/DDBJ whole genome shotgun (WGS) entry which is preliminary data.</text>
</comment>
<evidence type="ECO:0000256" key="9">
    <source>
        <dbReference type="ARBA" id="ARBA00022833"/>
    </source>
</evidence>
<evidence type="ECO:0000256" key="5">
    <source>
        <dbReference type="ARBA" id="ARBA00022645"/>
    </source>
</evidence>
<feature type="active site" description="Proton donor/acceptor" evidence="13">
    <location>
        <position position="383"/>
    </location>
</feature>
<dbReference type="GO" id="GO:0004181">
    <property type="term" value="F:metallocarboxypeptidase activity"/>
    <property type="evidence" value="ECO:0007669"/>
    <property type="project" value="InterPro"/>
</dbReference>
<keyword evidence="17" id="KW-1185">Reference proteome</keyword>
<dbReference type="InterPro" id="IPR003146">
    <property type="entry name" value="M14A_act_pep"/>
</dbReference>
<dbReference type="InterPro" id="IPR057246">
    <property type="entry name" value="CARBOXYPEPT_ZN_1"/>
</dbReference>
<keyword evidence="4" id="KW-0964">Secreted</keyword>
<reference evidence="16" key="1">
    <citation type="submission" date="2021-06" db="EMBL/GenBank/DDBJ databases">
        <authorList>
            <person name="Hodson N. C."/>
            <person name="Mongue J. A."/>
            <person name="Jaron S. K."/>
        </authorList>
    </citation>
    <scope>NUCLEOTIDE SEQUENCE</scope>
</reference>
<dbReference type="Pfam" id="PF02244">
    <property type="entry name" value="Propep_M14"/>
    <property type="match status" value="1"/>
</dbReference>
<gene>
    <name evidence="16" type="ORF">AFUS01_LOCUS13793</name>
</gene>
<keyword evidence="11" id="KW-1015">Disulfide bond</keyword>
<comment type="function">
    <text evidence="12">Involved in the digestion of the blood meal.</text>
</comment>
<evidence type="ECO:0000256" key="1">
    <source>
        <dbReference type="ARBA" id="ARBA00001947"/>
    </source>
</evidence>
<keyword evidence="8" id="KW-0378">Hydrolase</keyword>
<keyword evidence="14" id="KW-0732">Signal</keyword>
<dbReference type="EMBL" id="CAJVCH010114065">
    <property type="protein sequence ID" value="CAG7724793.1"/>
    <property type="molecule type" value="Genomic_DNA"/>
</dbReference>
<dbReference type="Proteomes" id="UP000708208">
    <property type="component" value="Unassembled WGS sequence"/>
</dbReference>
<evidence type="ECO:0000256" key="4">
    <source>
        <dbReference type="ARBA" id="ARBA00022525"/>
    </source>
</evidence>
<evidence type="ECO:0000256" key="6">
    <source>
        <dbReference type="ARBA" id="ARBA00022670"/>
    </source>
</evidence>
<dbReference type="GO" id="GO:0008270">
    <property type="term" value="F:zinc ion binding"/>
    <property type="evidence" value="ECO:0007669"/>
    <property type="project" value="InterPro"/>
</dbReference>
<dbReference type="InterPro" id="IPR000834">
    <property type="entry name" value="Peptidase_M14"/>
</dbReference>
<evidence type="ECO:0000256" key="14">
    <source>
        <dbReference type="SAM" id="SignalP"/>
    </source>
</evidence>
<sequence length="460" mass="52596">MVTKSSLPYWTTVTAMILLKFIATVHSEIKTYEGYELYRLQLTTKAQVEALWKLQSDGEVDLWKEGGTKSKTDVFVAPDKKEKFVAFLTQNSLSGNAVENVDLKPWRDELSTRRNNKTPRGMSWNDYYNLDEIYKWLDTLPKKFPDLAKVESMGKSYEGREIKFITITLGSSSKPGILINSLFHSREWITGAVVTYFINELTTKHTEYEKLLRNYRFYIVPVVNPDGYVFSWTDDRMWRKNRNPNEGDECKGVDLERNFDIDWGGAGAGVSKCSDSYLGPSPCSEKECQALVKFMLDHKDITDYYSFHSYGQIWMTPWSYTRKKAFNDEETFAVMKKAVKTLNSIHGTDYKFGSSTDVYSPIAGTVEDWAMETAKVNYSYCIELRDKGTHGFALPPEYILPSAEEMWPAIVSSVQKLTSSSREEDSFNSKNSRTNGREVRLLCLGSASTLILMSTVLAKF</sequence>
<evidence type="ECO:0000256" key="8">
    <source>
        <dbReference type="ARBA" id="ARBA00022801"/>
    </source>
</evidence>
<feature type="domain" description="Peptidase M14" evidence="15">
    <location>
        <begin position="126"/>
        <end position="417"/>
    </location>
</feature>
<feature type="signal peptide" evidence="14">
    <location>
        <begin position="1"/>
        <end position="27"/>
    </location>
</feature>
<comment type="subcellular location">
    <subcellularLocation>
        <location evidence="2">Secreted</location>
    </subcellularLocation>
</comment>
<evidence type="ECO:0000259" key="15">
    <source>
        <dbReference type="PROSITE" id="PS52035"/>
    </source>
</evidence>
<dbReference type="GO" id="GO:0005615">
    <property type="term" value="C:extracellular space"/>
    <property type="evidence" value="ECO:0007669"/>
    <property type="project" value="TreeGrafter"/>
</dbReference>
<dbReference type="PROSITE" id="PS00132">
    <property type="entry name" value="CARBOXYPEPT_ZN_1"/>
    <property type="match status" value="1"/>
</dbReference>
<comment type="cofactor">
    <cofactor evidence="1">
        <name>Zn(2+)</name>
        <dbReference type="ChEBI" id="CHEBI:29105"/>
    </cofactor>
</comment>
<keyword evidence="9" id="KW-0862">Zinc</keyword>
<dbReference type="OrthoDB" id="3626597at2759"/>
<dbReference type="CDD" id="cd03860">
    <property type="entry name" value="M14_CP_A-B_like"/>
    <property type="match status" value="1"/>
</dbReference>
<evidence type="ECO:0000256" key="3">
    <source>
        <dbReference type="ARBA" id="ARBA00005988"/>
    </source>
</evidence>
<evidence type="ECO:0000256" key="12">
    <source>
        <dbReference type="ARBA" id="ARBA00057299"/>
    </source>
</evidence>
<evidence type="ECO:0000256" key="11">
    <source>
        <dbReference type="ARBA" id="ARBA00023157"/>
    </source>
</evidence>
<dbReference type="PROSITE" id="PS52035">
    <property type="entry name" value="PEPTIDASE_M14"/>
    <property type="match status" value="1"/>
</dbReference>